<sequence length="184" mass="19543">MESGMSREDLLTVGLRLFAIWLGLASLQSALGAYGWAGPGSDWAEDRVWMVGIALLPGLVALALWVFPLAVVSRLLPRSSDSHVPVQGGREALRDTGLILLGLWWLLSGLVDTVHVFSLMLLDLTVEIRAPLIADLLSALVASAAGAILLLRGPSLVGALRRVSKAAADDANTVTAETTDRRPE</sequence>
<proteinExistence type="predicted"/>
<keyword evidence="1" id="KW-1133">Transmembrane helix</keyword>
<gene>
    <name evidence="2" type="ORF">SAMN04488509_102623</name>
</gene>
<dbReference type="EMBL" id="FNAG01000002">
    <property type="protein sequence ID" value="SDD48034.1"/>
    <property type="molecule type" value="Genomic_DNA"/>
</dbReference>
<dbReference type="AlphaFoldDB" id="A0A1G6V3G6"/>
<keyword evidence="1" id="KW-0812">Transmembrane</keyword>
<feature type="transmembrane region" description="Helical" evidence="1">
    <location>
        <begin position="128"/>
        <end position="151"/>
    </location>
</feature>
<dbReference type="STRING" id="265719.SAMN04488509_102623"/>
<feature type="transmembrane region" description="Helical" evidence="1">
    <location>
        <begin position="97"/>
        <end position="122"/>
    </location>
</feature>
<evidence type="ECO:0000256" key="1">
    <source>
        <dbReference type="SAM" id="Phobius"/>
    </source>
</evidence>
<evidence type="ECO:0000313" key="2">
    <source>
        <dbReference type="EMBL" id="SDD48034.1"/>
    </source>
</evidence>
<accession>A0A1G6V3G6</accession>
<keyword evidence="1" id="KW-0472">Membrane</keyword>
<evidence type="ECO:0000313" key="3">
    <source>
        <dbReference type="Proteomes" id="UP000199603"/>
    </source>
</evidence>
<reference evidence="2 3" key="1">
    <citation type="submission" date="2016-10" db="EMBL/GenBank/DDBJ databases">
        <authorList>
            <person name="de Groot N.N."/>
        </authorList>
    </citation>
    <scope>NUCLEOTIDE SEQUENCE [LARGE SCALE GENOMIC DNA]</scope>
    <source>
        <strain evidence="2 3">DSM 16957</strain>
    </source>
</reference>
<organism evidence="2 3">
    <name type="scientific">Aquimonas voraii</name>
    <dbReference type="NCBI Taxonomy" id="265719"/>
    <lineage>
        <taxon>Bacteria</taxon>
        <taxon>Pseudomonadati</taxon>
        <taxon>Pseudomonadota</taxon>
        <taxon>Gammaproteobacteria</taxon>
        <taxon>Lysobacterales</taxon>
        <taxon>Lysobacteraceae</taxon>
        <taxon>Aquimonas</taxon>
    </lineage>
</organism>
<keyword evidence="3" id="KW-1185">Reference proteome</keyword>
<dbReference type="Proteomes" id="UP000199603">
    <property type="component" value="Unassembled WGS sequence"/>
</dbReference>
<feature type="transmembrane region" description="Helical" evidence="1">
    <location>
        <begin position="48"/>
        <end position="76"/>
    </location>
</feature>
<protein>
    <submittedName>
        <fullName evidence="2">Uncharacterized protein</fullName>
    </submittedName>
</protein>
<name>A0A1G6V3G6_9GAMM</name>